<dbReference type="AlphaFoldDB" id="A0A250F331"/>
<gene>
    <name evidence="1" type="primary">traN</name>
    <name evidence="1" type="ORF">CGC59_07640</name>
</gene>
<dbReference type="RefSeq" id="WP_095901453.1">
    <property type="nucleotide sequence ID" value="NZ_CP022383.1"/>
</dbReference>
<dbReference type="InterPro" id="IPR022298">
    <property type="entry name" value="Conjug_transposon_TraN"/>
</dbReference>
<organism evidence="1 2">
    <name type="scientific">Capnocytophaga sputigena</name>
    <dbReference type="NCBI Taxonomy" id="1019"/>
    <lineage>
        <taxon>Bacteria</taxon>
        <taxon>Pseudomonadati</taxon>
        <taxon>Bacteroidota</taxon>
        <taxon>Flavobacteriia</taxon>
        <taxon>Flavobacteriales</taxon>
        <taxon>Flavobacteriaceae</taxon>
        <taxon>Capnocytophaga</taxon>
    </lineage>
</organism>
<dbReference type="EMBL" id="CP022383">
    <property type="protein sequence ID" value="ATA79552.1"/>
    <property type="molecule type" value="Genomic_DNA"/>
</dbReference>
<evidence type="ECO:0000313" key="2">
    <source>
        <dbReference type="Proteomes" id="UP000217334"/>
    </source>
</evidence>
<name>A0A250F331_CAPSP</name>
<dbReference type="Proteomes" id="UP000217334">
    <property type="component" value="Chromosome"/>
</dbReference>
<accession>A0A250F331</accession>
<evidence type="ECO:0000313" key="1">
    <source>
        <dbReference type="EMBL" id="ATA79552.1"/>
    </source>
</evidence>
<sequence>MQNLAFHPHLIFPAAIRYVDLGSDYLIADKATGAENVLRVKATTVSFTTATNLSLITKDGRFYNFDIVYNPTPIHLSFDISRLLLAQSPTDFHRTAQTDILFADTRSDSPAVINLMMQSIYKQQRRLLRHIGARNGTLQSELRGIYTHGSKLFFDVWLKNKSRVPFETDIVSFKIIDRATAGKSLSQEIPIEVLRVHQPMDIIKGKSKAHSIFMLE</sequence>
<protein>
    <submittedName>
        <fullName evidence="1">Conjugative transposon protein TraN</fullName>
    </submittedName>
</protein>
<reference evidence="2" key="1">
    <citation type="submission" date="2017-06" db="EMBL/GenBank/DDBJ databases">
        <title>Capnocytophaga spp. assemblies.</title>
        <authorList>
            <person name="Gulvik C.A."/>
        </authorList>
    </citation>
    <scope>NUCLEOTIDE SEQUENCE [LARGE SCALE GENOMIC DNA]</scope>
    <source>
        <strain evidence="2">H4486</strain>
    </source>
</reference>
<proteinExistence type="predicted"/>
<dbReference type="Pfam" id="PF13595">
    <property type="entry name" value="DUF4138"/>
    <property type="match status" value="1"/>
</dbReference>
<dbReference type="NCBIfam" id="TIGR03780">
    <property type="entry name" value="Bac_Flav_CT_N"/>
    <property type="match status" value="1"/>
</dbReference>